<proteinExistence type="predicted"/>
<dbReference type="AlphaFoldDB" id="A0A7S9L2P6"/>
<keyword evidence="1" id="KW-0732">Signal</keyword>
<evidence type="ECO:0000256" key="1">
    <source>
        <dbReference type="SAM" id="SignalP"/>
    </source>
</evidence>
<dbReference type="NCBIfam" id="NF047539">
    <property type="entry name" value="XAC2610_fam"/>
    <property type="match status" value="1"/>
</dbReference>
<keyword evidence="3" id="KW-1185">Reference proteome</keyword>
<dbReference type="EMBL" id="CP064939">
    <property type="protein sequence ID" value="QPH41051.1"/>
    <property type="molecule type" value="Genomic_DNA"/>
</dbReference>
<reference evidence="2 3" key="1">
    <citation type="submission" date="2020-11" db="EMBL/GenBank/DDBJ databases">
        <title>Pedobacter endophytica, an endophytic bacteria isolated form Carex pumila.</title>
        <authorList>
            <person name="Peng Y."/>
            <person name="Jiang L."/>
            <person name="Lee J."/>
        </authorList>
    </citation>
    <scope>NUCLEOTIDE SEQUENCE [LARGE SCALE GENOMIC DNA]</scope>
    <source>
        <strain evidence="2 3">JBR3-12</strain>
    </source>
</reference>
<feature type="chain" id="PRO_5032681890" description="VCBS repeat-containing protein" evidence="1">
    <location>
        <begin position="19"/>
        <end position="227"/>
    </location>
</feature>
<protein>
    <recommendedName>
        <fullName evidence="4">VCBS repeat-containing protein</fullName>
    </recommendedName>
</protein>
<feature type="signal peptide" evidence="1">
    <location>
        <begin position="1"/>
        <end position="18"/>
    </location>
</feature>
<dbReference type="Proteomes" id="UP000594759">
    <property type="component" value="Chromosome"/>
</dbReference>
<evidence type="ECO:0000313" key="3">
    <source>
        <dbReference type="Proteomes" id="UP000594759"/>
    </source>
</evidence>
<dbReference type="KEGG" id="pex:IZT61_07270"/>
<sequence length="227" mass="25764">MKALILFCLSLSALYSSAQYKFLANNCSNQYDVKVFVANCESRMCGGKATLILYDKITGKEIETFHSLDLDFNLTDKQNEKLGWIELGKYQSPLVFGDFNFDGYEDMAIRNGSNGAYSSPSFDVYLSAANQKFELNAELTKLASENLGMFDVDKKRKELVIHLKSGCCYQQSISYQFFSKNKLTEVSSVIEDSSIGDDVTVITRRLIDGKMQKKVEKFKIKDYYTDN</sequence>
<accession>A0A7S9L2P6</accession>
<organism evidence="2 3">
    <name type="scientific">Pedobacter endophyticus</name>
    <dbReference type="NCBI Taxonomy" id="2789740"/>
    <lineage>
        <taxon>Bacteria</taxon>
        <taxon>Pseudomonadati</taxon>
        <taxon>Bacteroidota</taxon>
        <taxon>Sphingobacteriia</taxon>
        <taxon>Sphingobacteriales</taxon>
        <taxon>Sphingobacteriaceae</taxon>
        <taxon>Pedobacter</taxon>
    </lineage>
</organism>
<gene>
    <name evidence="2" type="ORF">IZT61_07270</name>
</gene>
<dbReference type="InterPro" id="IPR058087">
    <property type="entry name" value="XAC2610_dom"/>
</dbReference>
<name>A0A7S9L2P6_9SPHI</name>
<dbReference type="RefSeq" id="WP_196100503.1">
    <property type="nucleotide sequence ID" value="NZ_CP064939.1"/>
</dbReference>
<evidence type="ECO:0008006" key="4">
    <source>
        <dbReference type="Google" id="ProtNLM"/>
    </source>
</evidence>
<evidence type="ECO:0000313" key="2">
    <source>
        <dbReference type="EMBL" id="QPH41051.1"/>
    </source>
</evidence>